<name>A0A4R7UT78_9PSEU</name>
<gene>
    <name evidence="3" type="ORF">CLV71_125131</name>
</gene>
<dbReference type="SUPFAM" id="SSF53335">
    <property type="entry name" value="S-adenosyl-L-methionine-dependent methyltransferases"/>
    <property type="match status" value="1"/>
</dbReference>
<comment type="caution">
    <text evidence="3">The sequence shown here is derived from an EMBL/GenBank/DDBJ whole genome shotgun (WGS) entry which is preliminary data.</text>
</comment>
<dbReference type="AlphaFoldDB" id="A0A4R7UT78"/>
<dbReference type="GO" id="GO:0008168">
    <property type="term" value="F:methyltransferase activity"/>
    <property type="evidence" value="ECO:0007669"/>
    <property type="project" value="UniProtKB-KW"/>
</dbReference>
<evidence type="ECO:0000313" key="3">
    <source>
        <dbReference type="EMBL" id="TDV39819.1"/>
    </source>
</evidence>
<dbReference type="PANTHER" id="PTHR43619">
    <property type="entry name" value="S-ADENOSYL-L-METHIONINE-DEPENDENT METHYLTRANSFERASE YKTD-RELATED"/>
    <property type="match status" value="1"/>
</dbReference>
<dbReference type="EMBL" id="SOCP01000025">
    <property type="protein sequence ID" value="TDV39819.1"/>
    <property type="molecule type" value="Genomic_DNA"/>
</dbReference>
<organism evidence="3 4">
    <name type="scientific">Actinophytocola oryzae</name>
    <dbReference type="NCBI Taxonomy" id="502181"/>
    <lineage>
        <taxon>Bacteria</taxon>
        <taxon>Bacillati</taxon>
        <taxon>Actinomycetota</taxon>
        <taxon>Actinomycetes</taxon>
        <taxon>Pseudonocardiales</taxon>
        <taxon>Pseudonocardiaceae</taxon>
    </lineage>
</organism>
<keyword evidence="1 3" id="KW-0489">Methyltransferase</keyword>
<dbReference type="InterPro" id="IPR007213">
    <property type="entry name" value="Ppm1/Ppm2/Tcmp"/>
</dbReference>
<evidence type="ECO:0000313" key="4">
    <source>
        <dbReference type="Proteomes" id="UP000294927"/>
    </source>
</evidence>
<proteinExistence type="predicted"/>
<accession>A0A4R7UT78</accession>
<dbReference type="RefSeq" id="WP_133908712.1">
    <property type="nucleotide sequence ID" value="NZ_SOCP01000025.1"/>
</dbReference>
<keyword evidence="4" id="KW-1185">Reference proteome</keyword>
<dbReference type="GO" id="GO:0032259">
    <property type="term" value="P:methylation"/>
    <property type="evidence" value="ECO:0007669"/>
    <property type="project" value="UniProtKB-KW"/>
</dbReference>
<dbReference type="InterPro" id="IPR029063">
    <property type="entry name" value="SAM-dependent_MTases_sf"/>
</dbReference>
<dbReference type="PANTHER" id="PTHR43619:SF2">
    <property type="entry name" value="S-ADENOSYL-L-METHIONINE-DEPENDENT METHYLTRANSFERASES SUPERFAMILY PROTEIN"/>
    <property type="match status" value="1"/>
</dbReference>
<sequence length="258" mass="27979">MNSEKPSQTASTAAAARAAHLLVDAEPHIFADTLAESLLGERADELLAYHRLQGEHPILAGARAQVVCRSRVTEDLVGGFDRYVLLGAGLDTFAYRRNEVEVVEIDRPATQNWKRQALEKAGISATATYLGSVADLKDAGRTLVSWLGVTMYLTSAELDTTLAALPPCELVVDHMLPEGLRDAAGDAYVAGVAPVAAGQGEPWRSFLSPDDMAALLDRHGFEVVRHHRQRDVPGMLDRTDALRPSDLSVITHARHRLS</sequence>
<keyword evidence="2 3" id="KW-0808">Transferase</keyword>
<dbReference type="Pfam" id="PF04072">
    <property type="entry name" value="LCM"/>
    <property type="match status" value="1"/>
</dbReference>
<dbReference type="Proteomes" id="UP000294927">
    <property type="component" value="Unassembled WGS sequence"/>
</dbReference>
<protein>
    <submittedName>
        <fullName evidence="3">Methyltransferase (TIGR00027 family)</fullName>
    </submittedName>
</protein>
<reference evidence="3 4" key="1">
    <citation type="submission" date="2019-03" db="EMBL/GenBank/DDBJ databases">
        <title>Genomic Encyclopedia of Archaeal and Bacterial Type Strains, Phase II (KMG-II): from individual species to whole genera.</title>
        <authorList>
            <person name="Goeker M."/>
        </authorList>
    </citation>
    <scope>NUCLEOTIDE SEQUENCE [LARGE SCALE GENOMIC DNA]</scope>
    <source>
        <strain evidence="3 4">DSM 45499</strain>
    </source>
</reference>
<dbReference type="Gene3D" id="3.40.50.150">
    <property type="entry name" value="Vaccinia Virus protein VP39"/>
    <property type="match status" value="1"/>
</dbReference>
<dbReference type="OrthoDB" id="9806164at2"/>
<evidence type="ECO:0000256" key="1">
    <source>
        <dbReference type="ARBA" id="ARBA00022603"/>
    </source>
</evidence>
<evidence type="ECO:0000256" key="2">
    <source>
        <dbReference type="ARBA" id="ARBA00022679"/>
    </source>
</evidence>